<dbReference type="InterPro" id="IPR011330">
    <property type="entry name" value="Glyco_hydro/deAcase_b/a-brl"/>
</dbReference>
<gene>
    <name evidence="3" type="ORF">JRA39_002666</name>
</gene>
<feature type="chain" id="PRO_5042618212" evidence="2">
    <location>
        <begin position="25"/>
        <end position="331"/>
    </location>
</feature>
<sequence>MLKHRPFKRLIGLSLLIMSLQASAAQLAIVIDDFGYRTKEDNQILALPTPITIAILPDSPHGQLVANKAHQQGREILIHMPMKPLSQQPLEKNTLAPSMSAEEVDRIIQRAISKVPHATGMNNHMGSEMTSSLPGMRNVMRSLSRSNFFFLDSVTIGNTQVAKAAKEFGVPTVRRHLFLDNHQSEEETRTQLNKAVAYARKHGNAIAIGHPHPSTVRALQKFLPQLPSDIELVNVSTLLNRAQQPQEQQPLKMQPEEPKQLSKDSPNGTQTTPPAPVEIGICEFELPNNTSATQLEGIHFLMFVVESIYQDKTLRPLLSNKKPSLFTQQKP</sequence>
<organism evidence="3">
    <name type="scientific">Providencia stuartii</name>
    <dbReference type="NCBI Taxonomy" id="588"/>
    <lineage>
        <taxon>Bacteria</taxon>
        <taxon>Pseudomonadati</taxon>
        <taxon>Pseudomonadota</taxon>
        <taxon>Gammaproteobacteria</taxon>
        <taxon>Enterobacterales</taxon>
        <taxon>Morganellaceae</taxon>
        <taxon>Providencia</taxon>
    </lineage>
</organism>
<dbReference type="PANTHER" id="PTHR30105:SF2">
    <property type="entry name" value="DIVERGENT POLYSACCHARIDE DEACETYLASE SUPERFAMILY"/>
    <property type="match status" value="1"/>
</dbReference>
<feature type="signal peptide" evidence="2">
    <location>
        <begin position="1"/>
        <end position="24"/>
    </location>
</feature>
<name>A0AAI9I1A4_PROST</name>
<dbReference type="SUPFAM" id="SSF88713">
    <property type="entry name" value="Glycoside hydrolase/deacetylase"/>
    <property type="match status" value="1"/>
</dbReference>
<evidence type="ECO:0000313" key="3">
    <source>
        <dbReference type="EMBL" id="EMP9433593.1"/>
    </source>
</evidence>
<dbReference type="PANTHER" id="PTHR30105">
    <property type="entry name" value="UNCHARACTERIZED YIBQ-RELATED"/>
    <property type="match status" value="1"/>
</dbReference>
<proteinExistence type="predicted"/>
<feature type="compositionally biased region" description="Low complexity" evidence="1">
    <location>
        <begin position="243"/>
        <end position="253"/>
    </location>
</feature>
<dbReference type="CDD" id="cd10936">
    <property type="entry name" value="CE4_DAC2"/>
    <property type="match status" value="1"/>
</dbReference>
<dbReference type="AlphaFoldDB" id="A0AAI9I1A4"/>
<dbReference type="Gene3D" id="3.20.20.370">
    <property type="entry name" value="Glycoside hydrolase/deacetylase"/>
    <property type="match status" value="1"/>
</dbReference>
<dbReference type="EMBL" id="AAZDVE040000021">
    <property type="protein sequence ID" value="EMP9433593.1"/>
    <property type="molecule type" value="Genomic_DNA"/>
</dbReference>
<dbReference type="GO" id="GO:0005975">
    <property type="term" value="P:carbohydrate metabolic process"/>
    <property type="evidence" value="ECO:0007669"/>
    <property type="project" value="InterPro"/>
</dbReference>
<accession>A0AAI9I1A4</accession>
<keyword evidence="2" id="KW-0732">Signal</keyword>
<protein>
    <submittedName>
        <fullName evidence="3">Divergent polysaccharide deacetylase family protein</fullName>
    </submittedName>
</protein>
<feature type="region of interest" description="Disordered" evidence="1">
    <location>
        <begin position="243"/>
        <end position="276"/>
    </location>
</feature>
<dbReference type="InterPro" id="IPR006837">
    <property type="entry name" value="Divergent_DAC"/>
</dbReference>
<evidence type="ECO:0000256" key="2">
    <source>
        <dbReference type="SAM" id="SignalP"/>
    </source>
</evidence>
<reference evidence="3" key="1">
    <citation type="submission" date="2024-02" db="EMBL/GenBank/DDBJ databases">
        <authorList>
            <consortium name="Clinical and Environmental Microbiology Branch: Whole genome sequencing antimicrobial resistance pathogens in the healthcare setting"/>
        </authorList>
    </citation>
    <scope>NUCLEOTIDE SEQUENCE</scope>
    <source>
        <strain evidence="3">2020GO-00142</strain>
    </source>
</reference>
<comment type="caution">
    <text evidence="3">The sequence shown here is derived from an EMBL/GenBank/DDBJ whole genome shotgun (WGS) entry which is preliminary data.</text>
</comment>
<dbReference type="Pfam" id="PF04748">
    <property type="entry name" value="Polysacc_deac_2"/>
    <property type="match status" value="1"/>
</dbReference>
<evidence type="ECO:0000256" key="1">
    <source>
        <dbReference type="SAM" id="MobiDB-lite"/>
    </source>
</evidence>
<feature type="compositionally biased region" description="Polar residues" evidence="1">
    <location>
        <begin position="263"/>
        <end position="272"/>
    </location>
</feature>